<keyword evidence="3" id="KW-1185">Reference proteome</keyword>
<sequence>MRSILLAFLLLVFAVQGLTVAVGGNLLAQAAAQDYGHEEGGAADSVQAPVDADIEEMSDYVAAAMAAAQPDRPRTSTPQSAQHPESIDLPRAPPPPRA</sequence>
<evidence type="ECO:0000256" key="1">
    <source>
        <dbReference type="SAM" id="MobiDB-lite"/>
    </source>
</evidence>
<dbReference type="RefSeq" id="WP_220807929.1">
    <property type="nucleotide sequence ID" value="NZ_BPMK01000007.1"/>
</dbReference>
<reference evidence="2 3" key="1">
    <citation type="journal article" date="2022" name="Int. J. Syst. Evol. Microbiol.">
        <title>Noviherbaspirillum aridicola sp. nov., isolated from an arid soil in Pakistan.</title>
        <authorList>
            <person name="Khan I.U."/>
            <person name="Saqib M."/>
            <person name="Amin A."/>
            <person name="Hussain F."/>
            <person name="Li L."/>
            <person name="Liu Y.H."/>
            <person name="Fang B.Z."/>
            <person name="Ahmed I."/>
            <person name="Li W.J."/>
        </authorList>
    </citation>
    <scope>NUCLEOTIDE SEQUENCE [LARGE SCALE GENOMIC DNA]</scope>
    <source>
        <strain evidence="2 3">NCCP-691</strain>
    </source>
</reference>
<comment type="caution">
    <text evidence="2">The sequence shown here is derived from an EMBL/GenBank/DDBJ whole genome shotgun (WGS) entry which is preliminary data.</text>
</comment>
<name>A0ABQ4Q4N6_9BURK</name>
<gene>
    <name evidence="2" type="ORF">NCCP691_17740</name>
</gene>
<accession>A0ABQ4Q4N6</accession>
<organism evidence="2 3">
    <name type="scientific">Noviherbaspirillum aridicola</name>
    <dbReference type="NCBI Taxonomy" id="2849687"/>
    <lineage>
        <taxon>Bacteria</taxon>
        <taxon>Pseudomonadati</taxon>
        <taxon>Pseudomonadota</taxon>
        <taxon>Betaproteobacteria</taxon>
        <taxon>Burkholderiales</taxon>
        <taxon>Oxalobacteraceae</taxon>
        <taxon>Noviherbaspirillum</taxon>
    </lineage>
</organism>
<evidence type="ECO:0000313" key="3">
    <source>
        <dbReference type="Proteomes" id="UP000887222"/>
    </source>
</evidence>
<protein>
    <submittedName>
        <fullName evidence="2">Uncharacterized protein</fullName>
    </submittedName>
</protein>
<dbReference type="Proteomes" id="UP000887222">
    <property type="component" value="Unassembled WGS sequence"/>
</dbReference>
<proteinExistence type="predicted"/>
<dbReference type="EMBL" id="BPMK01000007">
    <property type="protein sequence ID" value="GIZ51760.1"/>
    <property type="molecule type" value="Genomic_DNA"/>
</dbReference>
<feature type="region of interest" description="Disordered" evidence="1">
    <location>
        <begin position="65"/>
        <end position="98"/>
    </location>
</feature>
<evidence type="ECO:0000313" key="2">
    <source>
        <dbReference type="EMBL" id="GIZ51760.1"/>
    </source>
</evidence>